<name>A0ABZ1YHW8_9NOCA</name>
<dbReference type="RefSeq" id="WP_329405437.1">
    <property type="nucleotide sequence ID" value="NZ_CP109441.1"/>
</dbReference>
<dbReference type="Proteomes" id="UP001432062">
    <property type="component" value="Chromosome"/>
</dbReference>
<reference evidence="1" key="1">
    <citation type="submission" date="2022-10" db="EMBL/GenBank/DDBJ databases">
        <title>The complete genomes of actinobacterial strains from the NBC collection.</title>
        <authorList>
            <person name="Joergensen T.S."/>
            <person name="Alvarez Arevalo M."/>
            <person name="Sterndorff E.B."/>
            <person name="Faurdal D."/>
            <person name="Vuksanovic O."/>
            <person name="Mourched A.-S."/>
            <person name="Charusanti P."/>
            <person name="Shaw S."/>
            <person name="Blin K."/>
            <person name="Weber T."/>
        </authorList>
    </citation>
    <scope>NUCLEOTIDE SEQUENCE</scope>
    <source>
        <strain evidence="1">NBC_01482</strain>
    </source>
</reference>
<sequence>MRLRCVPACGERVYAEVQCFAESGSPIADSVALKLAQLWAEPGSPLALVAAGAEFDPAAVSVPGGDTFDDGVQLAALSGWLLGQVVKARRAAKLELSGAR</sequence>
<gene>
    <name evidence="1" type="ORF">OG563_26615</name>
</gene>
<protein>
    <submittedName>
        <fullName evidence="1">Uncharacterized protein</fullName>
    </submittedName>
</protein>
<accession>A0ABZ1YHW8</accession>
<dbReference type="EMBL" id="CP109441">
    <property type="protein sequence ID" value="WUV42819.1"/>
    <property type="molecule type" value="Genomic_DNA"/>
</dbReference>
<evidence type="ECO:0000313" key="2">
    <source>
        <dbReference type="Proteomes" id="UP001432062"/>
    </source>
</evidence>
<organism evidence="1 2">
    <name type="scientific">Nocardia vinacea</name>
    <dbReference type="NCBI Taxonomy" id="96468"/>
    <lineage>
        <taxon>Bacteria</taxon>
        <taxon>Bacillati</taxon>
        <taxon>Actinomycetota</taxon>
        <taxon>Actinomycetes</taxon>
        <taxon>Mycobacteriales</taxon>
        <taxon>Nocardiaceae</taxon>
        <taxon>Nocardia</taxon>
    </lineage>
</organism>
<proteinExistence type="predicted"/>
<evidence type="ECO:0000313" key="1">
    <source>
        <dbReference type="EMBL" id="WUV42819.1"/>
    </source>
</evidence>
<keyword evidence="2" id="KW-1185">Reference proteome</keyword>